<dbReference type="Pfam" id="PF18902">
    <property type="entry name" value="DUF5658"/>
    <property type="match status" value="1"/>
</dbReference>
<evidence type="ECO:0000256" key="1">
    <source>
        <dbReference type="SAM" id="Phobius"/>
    </source>
</evidence>
<keyword evidence="1" id="KW-1133">Transmembrane helix</keyword>
<feature type="transmembrane region" description="Helical" evidence="1">
    <location>
        <begin position="45"/>
        <end position="63"/>
    </location>
</feature>
<keyword evidence="1" id="KW-0472">Membrane</keyword>
<accession>A0ABV6G8C0</accession>
<organism evidence="3 4">
    <name type="scientific">Metabacillus herbersteinensis</name>
    <dbReference type="NCBI Taxonomy" id="283816"/>
    <lineage>
        <taxon>Bacteria</taxon>
        <taxon>Bacillati</taxon>
        <taxon>Bacillota</taxon>
        <taxon>Bacilli</taxon>
        <taxon>Bacillales</taxon>
        <taxon>Bacillaceae</taxon>
        <taxon>Metabacillus</taxon>
    </lineage>
</organism>
<evidence type="ECO:0000313" key="3">
    <source>
        <dbReference type="EMBL" id="MFC0269929.1"/>
    </source>
</evidence>
<protein>
    <submittedName>
        <fullName evidence="3">DUF5658 family protein</fullName>
    </submittedName>
</protein>
<sequence>MKYSFLSLALLNIIDLDLTFIGLHFDLIEENNPLMKFLYHQSPSLFLGVKLSFSIFLLLLVMTQRLPSTFLLKSLTLIAISIYLVVLSLHSIWIYSFLFLTGGLFSR</sequence>
<comment type="caution">
    <text evidence="3">The sequence shown here is derived from an EMBL/GenBank/DDBJ whole genome shotgun (WGS) entry which is preliminary data.</text>
</comment>
<feature type="domain" description="DUF5658" evidence="2">
    <location>
        <begin position="8"/>
        <end position="95"/>
    </location>
</feature>
<feature type="transmembrane region" description="Helical" evidence="1">
    <location>
        <begin position="5"/>
        <end position="25"/>
    </location>
</feature>
<gene>
    <name evidence="3" type="ORF">ACFFIX_00460</name>
</gene>
<dbReference type="EMBL" id="JBHLVO010000001">
    <property type="protein sequence ID" value="MFC0269929.1"/>
    <property type="molecule type" value="Genomic_DNA"/>
</dbReference>
<keyword evidence="1" id="KW-0812">Transmembrane</keyword>
<dbReference type="Proteomes" id="UP001589854">
    <property type="component" value="Unassembled WGS sequence"/>
</dbReference>
<dbReference type="RefSeq" id="WP_378929329.1">
    <property type="nucleotide sequence ID" value="NZ_JBHLVO010000001.1"/>
</dbReference>
<evidence type="ECO:0000259" key="2">
    <source>
        <dbReference type="Pfam" id="PF18902"/>
    </source>
</evidence>
<proteinExistence type="predicted"/>
<feature type="transmembrane region" description="Helical" evidence="1">
    <location>
        <begin position="75"/>
        <end position="98"/>
    </location>
</feature>
<name>A0ABV6G8C0_9BACI</name>
<reference evidence="3 4" key="1">
    <citation type="submission" date="2024-09" db="EMBL/GenBank/DDBJ databases">
        <authorList>
            <person name="Sun Q."/>
            <person name="Mori K."/>
        </authorList>
    </citation>
    <scope>NUCLEOTIDE SEQUENCE [LARGE SCALE GENOMIC DNA]</scope>
    <source>
        <strain evidence="3 4">CCM 7228</strain>
    </source>
</reference>
<evidence type="ECO:0000313" key="4">
    <source>
        <dbReference type="Proteomes" id="UP001589854"/>
    </source>
</evidence>
<keyword evidence="4" id="KW-1185">Reference proteome</keyword>
<dbReference type="InterPro" id="IPR043717">
    <property type="entry name" value="DUF5658"/>
</dbReference>